<comment type="caution">
    <text evidence="1">The sequence shown here is derived from an EMBL/GenBank/DDBJ whole genome shotgun (WGS) entry which is preliminary data.</text>
</comment>
<sequence>MVNAKTGEAIEVPDLDPSRGVYLVFSDPDTAVGCSPERGALAVYEPVG</sequence>
<dbReference type="Proteomes" id="UP000002941">
    <property type="component" value="Unassembled WGS sequence"/>
</dbReference>
<evidence type="ECO:0000313" key="1">
    <source>
        <dbReference type="EMBL" id="EJF38617.1"/>
    </source>
</evidence>
<evidence type="ECO:0000313" key="2">
    <source>
        <dbReference type="Proteomes" id="UP000002941"/>
    </source>
</evidence>
<accession>J0N2N1</accession>
<keyword evidence="2" id="KW-1185">Reference proteome</keyword>
<proteinExistence type="predicted"/>
<dbReference type="EMBL" id="AKFT01000188">
    <property type="protein sequence ID" value="EJF38617.1"/>
    <property type="molecule type" value="Genomic_DNA"/>
</dbReference>
<protein>
    <submittedName>
        <fullName evidence="1">Uncharacterized protein</fullName>
    </submittedName>
</protein>
<name>J0N2N1_9ACTO</name>
<dbReference type="PATRIC" id="fig|1125718.3.peg.2425"/>
<dbReference type="AlphaFoldDB" id="J0N2N1"/>
<gene>
    <name evidence="1" type="ORF">HMPREF1318_1063</name>
</gene>
<reference evidence="1 2" key="1">
    <citation type="submission" date="2012-05" db="EMBL/GenBank/DDBJ databases">
        <authorList>
            <person name="Harkins D.M."/>
            <person name="Madupu R."/>
            <person name="Durkin A.S."/>
            <person name="Torralba M."/>
            <person name="Methe B."/>
            <person name="Sutton G.G."/>
            <person name="Nelson K.E."/>
        </authorList>
    </citation>
    <scope>NUCLEOTIDE SEQUENCE [LARGE SCALE GENOMIC DNA]</scope>
    <source>
        <strain evidence="1 2">F0489</strain>
    </source>
</reference>
<organism evidence="1 2">
    <name type="scientific">Actinomyces massiliensis F0489</name>
    <dbReference type="NCBI Taxonomy" id="1125718"/>
    <lineage>
        <taxon>Bacteria</taxon>
        <taxon>Bacillati</taxon>
        <taxon>Actinomycetota</taxon>
        <taxon>Actinomycetes</taxon>
        <taxon>Actinomycetales</taxon>
        <taxon>Actinomycetaceae</taxon>
        <taxon>Actinomyces</taxon>
    </lineage>
</organism>